<accession>A0A8J3QCA3</accession>
<gene>
    <name evidence="3" type="ORF">Rhe02_54040</name>
</gene>
<name>A0A8J3QCA3_9ACTN</name>
<keyword evidence="4" id="KW-1185">Reference proteome</keyword>
<feature type="active site" description="Proton donor/acceptor" evidence="1">
    <location>
        <position position="82"/>
    </location>
</feature>
<dbReference type="InterPro" id="IPR029033">
    <property type="entry name" value="His_PPase_superfam"/>
</dbReference>
<dbReference type="Proteomes" id="UP000612899">
    <property type="component" value="Unassembled WGS sequence"/>
</dbReference>
<evidence type="ECO:0000313" key="4">
    <source>
        <dbReference type="Proteomes" id="UP000612899"/>
    </source>
</evidence>
<feature type="binding site" evidence="2">
    <location>
        <position position="61"/>
    </location>
    <ligand>
        <name>substrate</name>
    </ligand>
</feature>
<dbReference type="PANTHER" id="PTHR48100:SF15">
    <property type="entry name" value="SEDOHEPTULOSE 1,7-BISPHOSPHATASE"/>
    <property type="match status" value="1"/>
</dbReference>
<sequence>MSDMREIVLLRHGQTDWSAAGRHTSFTDLGLTAEGERQSAHLGDVLASRAFAAVLSSPLRRAQQTAVLAGLTVTATDDDLLEWNYGAYEGRTTAEIRKERPGWSVWTDDSPGGESAAQVGIRADRVLDRVRAMLPSGDVALVGHAHQLRVLTARWLGLAPSAGALFRLETATLSVLGYERENAVLLRWNG</sequence>
<dbReference type="Pfam" id="PF00300">
    <property type="entry name" value="His_Phos_1"/>
    <property type="match status" value="1"/>
</dbReference>
<proteinExistence type="predicted"/>
<dbReference type="Gene3D" id="3.40.50.1240">
    <property type="entry name" value="Phosphoglycerate mutase-like"/>
    <property type="match status" value="1"/>
</dbReference>
<comment type="caution">
    <text evidence="3">The sequence shown here is derived from an EMBL/GenBank/DDBJ whole genome shotgun (WGS) entry which is preliminary data.</text>
</comment>
<dbReference type="SUPFAM" id="SSF53254">
    <property type="entry name" value="Phosphoglycerate mutase-like"/>
    <property type="match status" value="1"/>
</dbReference>
<protein>
    <submittedName>
        <fullName evidence="3">Phosphoglycerate mutase</fullName>
    </submittedName>
</protein>
<dbReference type="InterPro" id="IPR050275">
    <property type="entry name" value="PGM_Phosphatase"/>
</dbReference>
<organism evidence="3 4">
    <name type="scientific">Rhizocola hellebori</name>
    <dbReference type="NCBI Taxonomy" id="1392758"/>
    <lineage>
        <taxon>Bacteria</taxon>
        <taxon>Bacillati</taxon>
        <taxon>Actinomycetota</taxon>
        <taxon>Actinomycetes</taxon>
        <taxon>Micromonosporales</taxon>
        <taxon>Micromonosporaceae</taxon>
        <taxon>Rhizocola</taxon>
    </lineage>
</organism>
<reference evidence="3" key="1">
    <citation type="submission" date="2021-01" db="EMBL/GenBank/DDBJ databases">
        <title>Whole genome shotgun sequence of Rhizocola hellebori NBRC 109834.</title>
        <authorList>
            <person name="Komaki H."/>
            <person name="Tamura T."/>
        </authorList>
    </citation>
    <scope>NUCLEOTIDE SEQUENCE</scope>
    <source>
        <strain evidence="3">NBRC 109834</strain>
    </source>
</reference>
<dbReference type="CDD" id="cd07067">
    <property type="entry name" value="HP_PGM_like"/>
    <property type="match status" value="1"/>
</dbReference>
<dbReference type="EMBL" id="BONY01000036">
    <property type="protein sequence ID" value="GIH07337.1"/>
    <property type="molecule type" value="Genomic_DNA"/>
</dbReference>
<dbReference type="InterPro" id="IPR013078">
    <property type="entry name" value="His_Pase_superF_clade-1"/>
</dbReference>
<evidence type="ECO:0000256" key="1">
    <source>
        <dbReference type="PIRSR" id="PIRSR613078-1"/>
    </source>
</evidence>
<feature type="binding site" evidence="2">
    <location>
        <begin position="82"/>
        <end position="85"/>
    </location>
    <ligand>
        <name>substrate</name>
    </ligand>
</feature>
<dbReference type="GO" id="GO:0101006">
    <property type="term" value="F:protein histidine phosphatase activity"/>
    <property type="evidence" value="ECO:0007669"/>
    <property type="project" value="TreeGrafter"/>
</dbReference>
<dbReference type="SMART" id="SM00855">
    <property type="entry name" value="PGAM"/>
    <property type="match status" value="1"/>
</dbReference>
<evidence type="ECO:0000313" key="3">
    <source>
        <dbReference type="EMBL" id="GIH07337.1"/>
    </source>
</evidence>
<evidence type="ECO:0000256" key="2">
    <source>
        <dbReference type="PIRSR" id="PIRSR613078-2"/>
    </source>
</evidence>
<dbReference type="AlphaFoldDB" id="A0A8J3QCA3"/>
<feature type="active site" description="Tele-phosphohistidine intermediate" evidence="1">
    <location>
        <position position="12"/>
    </location>
</feature>
<dbReference type="PANTHER" id="PTHR48100">
    <property type="entry name" value="BROAD-SPECIFICITY PHOSPHATASE YOR283W-RELATED"/>
    <property type="match status" value="1"/>
</dbReference>
<dbReference type="GO" id="GO:0070297">
    <property type="term" value="P:regulation of phosphorelay signal transduction system"/>
    <property type="evidence" value="ECO:0007669"/>
    <property type="project" value="TreeGrafter"/>
</dbReference>